<accession>A0A4S8MGI8</accession>
<name>A0A4S8MGI8_DENBC</name>
<dbReference type="Proteomes" id="UP000297245">
    <property type="component" value="Unassembled WGS sequence"/>
</dbReference>
<organism evidence="1 2">
    <name type="scientific">Dendrothele bispora (strain CBS 962.96)</name>
    <dbReference type="NCBI Taxonomy" id="1314807"/>
    <lineage>
        <taxon>Eukaryota</taxon>
        <taxon>Fungi</taxon>
        <taxon>Dikarya</taxon>
        <taxon>Basidiomycota</taxon>
        <taxon>Agaricomycotina</taxon>
        <taxon>Agaricomycetes</taxon>
        <taxon>Agaricomycetidae</taxon>
        <taxon>Agaricales</taxon>
        <taxon>Agaricales incertae sedis</taxon>
        <taxon>Dendrothele</taxon>
    </lineage>
</organism>
<proteinExistence type="predicted"/>
<protein>
    <submittedName>
        <fullName evidence="1">Uncharacterized protein</fullName>
    </submittedName>
</protein>
<dbReference type="EMBL" id="ML179087">
    <property type="protein sequence ID" value="THV01592.1"/>
    <property type="molecule type" value="Genomic_DNA"/>
</dbReference>
<evidence type="ECO:0000313" key="1">
    <source>
        <dbReference type="EMBL" id="THV01592.1"/>
    </source>
</evidence>
<reference evidence="1 2" key="1">
    <citation type="journal article" date="2019" name="Nat. Ecol. Evol.">
        <title>Megaphylogeny resolves global patterns of mushroom evolution.</title>
        <authorList>
            <person name="Varga T."/>
            <person name="Krizsan K."/>
            <person name="Foldi C."/>
            <person name="Dima B."/>
            <person name="Sanchez-Garcia M."/>
            <person name="Sanchez-Ramirez S."/>
            <person name="Szollosi G.J."/>
            <person name="Szarkandi J.G."/>
            <person name="Papp V."/>
            <person name="Albert L."/>
            <person name="Andreopoulos W."/>
            <person name="Angelini C."/>
            <person name="Antonin V."/>
            <person name="Barry K.W."/>
            <person name="Bougher N.L."/>
            <person name="Buchanan P."/>
            <person name="Buyck B."/>
            <person name="Bense V."/>
            <person name="Catcheside P."/>
            <person name="Chovatia M."/>
            <person name="Cooper J."/>
            <person name="Damon W."/>
            <person name="Desjardin D."/>
            <person name="Finy P."/>
            <person name="Geml J."/>
            <person name="Haridas S."/>
            <person name="Hughes K."/>
            <person name="Justo A."/>
            <person name="Karasinski D."/>
            <person name="Kautmanova I."/>
            <person name="Kiss B."/>
            <person name="Kocsube S."/>
            <person name="Kotiranta H."/>
            <person name="LaButti K.M."/>
            <person name="Lechner B.E."/>
            <person name="Liimatainen K."/>
            <person name="Lipzen A."/>
            <person name="Lukacs Z."/>
            <person name="Mihaltcheva S."/>
            <person name="Morgado L.N."/>
            <person name="Niskanen T."/>
            <person name="Noordeloos M.E."/>
            <person name="Ohm R.A."/>
            <person name="Ortiz-Santana B."/>
            <person name="Ovrebo C."/>
            <person name="Racz N."/>
            <person name="Riley R."/>
            <person name="Savchenko A."/>
            <person name="Shiryaev A."/>
            <person name="Soop K."/>
            <person name="Spirin V."/>
            <person name="Szebenyi C."/>
            <person name="Tomsovsky M."/>
            <person name="Tulloss R.E."/>
            <person name="Uehling J."/>
            <person name="Grigoriev I.V."/>
            <person name="Vagvolgyi C."/>
            <person name="Papp T."/>
            <person name="Martin F.M."/>
            <person name="Miettinen O."/>
            <person name="Hibbett D.S."/>
            <person name="Nagy L.G."/>
        </authorList>
    </citation>
    <scope>NUCLEOTIDE SEQUENCE [LARGE SCALE GENOMIC DNA]</scope>
    <source>
        <strain evidence="1 2">CBS 962.96</strain>
    </source>
</reference>
<evidence type="ECO:0000313" key="2">
    <source>
        <dbReference type="Proteomes" id="UP000297245"/>
    </source>
</evidence>
<dbReference type="AlphaFoldDB" id="A0A4S8MGI8"/>
<sequence length="143" mass="16569">MQTSILPYMLKFPAPTRDLHPPSPSVYHAALASNHQIRVLVMWEILVYIRPRYIYHVFCEACPDDPWHRITITSEGSILIRCADVNEPQHTPQRISLNAEDQQLFVELLAQWDREDEIMNSVINDPKPTINNSKRVPAPFPEL</sequence>
<gene>
    <name evidence="1" type="ORF">K435DRAFT_793201</name>
</gene>
<keyword evidence="2" id="KW-1185">Reference proteome</keyword>